<dbReference type="HOGENOM" id="CLU_1359443_0_0_6"/>
<keyword evidence="2" id="KW-0732">Signal</keyword>
<dbReference type="CDD" id="cd07389">
    <property type="entry name" value="MPP_PhoD"/>
    <property type="match status" value="1"/>
</dbReference>
<protein>
    <submittedName>
        <fullName evidence="4">Alkaline phosphatase D domain protein</fullName>
    </submittedName>
</protein>
<feature type="signal peptide" evidence="2">
    <location>
        <begin position="1"/>
        <end position="19"/>
    </location>
</feature>
<feature type="compositionally biased region" description="Polar residues" evidence="1">
    <location>
        <begin position="184"/>
        <end position="201"/>
    </location>
</feature>
<evidence type="ECO:0000259" key="3">
    <source>
        <dbReference type="Pfam" id="PF09423"/>
    </source>
</evidence>
<dbReference type="Gene3D" id="3.60.21.70">
    <property type="entry name" value="PhoD-like phosphatase"/>
    <property type="match status" value="1"/>
</dbReference>
<dbReference type="PANTHER" id="PTHR33987">
    <property type="entry name" value="CALCINEURIN-LIKE METALLO-PHOSPHOESTERASE SUPERFAMILY PROTEIN"/>
    <property type="match status" value="1"/>
</dbReference>
<dbReference type="Pfam" id="PF09423">
    <property type="entry name" value="PhoD"/>
    <property type="match status" value="1"/>
</dbReference>
<evidence type="ECO:0000313" key="4">
    <source>
        <dbReference type="EMBL" id="EAR30421.1"/>
    </source>
</evidence>
<feature type="chain" id="PRO_5002667090" evidence="2">
    <location>
        <begin position="20"/>
        <end position="201"/>
    </location>
</feature>
<sequence>MKKVIAIIAASLLSLNGHAASQKILFGSCAHQDKPMPILGQVAKEQGDVFIFLGDNIYGDTEDMNLMAAKYQQLANNPDFKTLKQSTPLIAVWDDHDFGQNDAGAQYPMKEQSRKLMLDFWQEPKDSARYTQKDGIYTSYFYGDEANKVHIILPDLRFNRSPLAQVSAQDYKNKREPNKMGPYSPTTDPKASMLGENQWQC</sequence>
<feature type="region of interest" description="Disordered" evidence="1">
    <location>
        <begin position="172"/>
        <end position="201"/>
    </location>
</feature>
<name>A4C4D9_9GAMM</name>
<reference evidence="4 5" key="1">
    <citation type="submission" date="2006-02" db="EMBL/GenBank/DDBJ databases">
        <authorList>
            <person name="Moran M.A."/>
            <person name="Kjelleberg S."/>
            <person name="Egan S."/>
            <person name="Saunders N."/>
            <person name="Thomas T."/>
            <person name="Ferriera S."/>
            <person name="Johnson J."/>
            <person name="Kravitz S."/>
            <person name="Halpern A."/>
            <person name="Remington K."/>
            <person name="Beeson K."/>
            <person name="Tran B."/>
            <person name="Rogers Y.-H."/>
            <person name="Friedman R."/>
            <person name="Venter J.C."/>
        </authorList>
    </citation>
    <scope>NUCLEOTIDE SEQUENCE [LARGE SCALE GENOMIC DNA]</scope>
    <source>
        <strain evidence="4 5">D2</strain>
    </source>
</reference>
<dbReference type="InterPro" id="IPR029052">
    <property type="entry name" value="Metallo-depent_PP-like"/>
</dbReference>
<gene>
    <name evidence="4" type="ORF">PTD2_02591</name>
</gene>
<evidence type="ECO:0000256" key="2">
    <source>
        <dbReference type="SAM" id="SignalP"/>
    </source>
</evidence>
<dbReference type="InterPro" id="IPR018946">
    <property type="entry name" value="PhoD-like_MPP"/>
</dbReference>
<comment type="caution">
    <text evidence="4">The sequence shown here is derived from an EMBL/GenBank/DDBJ whole genome shotgun (WGS) entry which is preliminary data.</text>
</comment>
<evidence type="ECO:0000313" key="5">
    <source>
        <dbReference type="Proteomes" id="UP000006201"/>
    </source>
</evidence>
<proteinExistence type="predicted"/>
<dbReference type="eggNOG" id="COG3540">
    <property type="taxonomic scope" value="Bacteria"/>
</dbReference>
<accession>A4C4D9</accession>
<feature type="domain" description="PhoD-like phosphatase metallophosphatase" evidence="3">
    <location>
        <begin position="27"/>
        <end position="200"/>
    </location>
</feature>
<organism evidence="4 5">
    <name type="scientific">Pseudoalteromonas tunicata D2</name>
    <dbReference type="NCBI Taxonomy" id="87626"/>
    <lineage>
        <taxon>Bacteria</taxon>
        <taxon>Pseudomonadati</taxon>
        <taxon>Pseudomonadota</taxon>
        <taxon>Gammaproteobacteria</taxon>
        <taxon>Alteromonadales</taxon>
        <taxon>Pseudoalteromonadaceae</taxon>
        <taxon>Pseudoalteromonas</taxon>
    </lineage>
</organism>
<dbReference type="SUPFAM" id="SSF56300">
    <property type="entry name" value="Metallo-dependent phosphatases"/>
    <property type="match status" value="1"/>
</dbReference>
<dbReference type="PANTHER" id="PTHR33987:SF1">
    <property type="entry name" value="CALCINEURIN-LIKE METALLO-PHOSPHOESTERASE SUPERFAMILY PROTEIN"/>
    <property type="match status" value="1"/>
</dbReference>
<dbReference type="STRING" id="87626.PTD2_02591"/>
<keyword evidence="5" id="KW-1185">Reference proteome</keyword>
<dbReference type="Proteomes" id="UP000006201">
    <property type="component" value="Unassembled WGS sequence"/>
</dbReference>
<dbReference type="AlphaFoldDB" id="A4C4D9"/>
<dbReference type="InterPro" id="IPR038607">
    <property type="entry name" value="PhoD-like_sf"/>
</dbReference>
<dbReference type="EMBL" id="AAOH01000001">
    <property type="protein sequence ID" value="EAR30421.1"/>
    <property type="molecule type" value="Genomic_DNA"/>
</dbReference>
<evidence type="ECO:0000256" key="1">
    <source>
        <dbReference type="SAM" id="MobiDB-lite"/>
    </source>
</evidence>